<organism evidence="1 2">
    <name type="scientific">Lasius niger</name>
    <name type="common">Black garden ant</name>
    <dbReference type="NCBI Taxonomy" id="67767"/>
    <lineage>
        <taxon>Eukaryota</taxon>
        <taxon>Metazoa</taxon>
        <taxon>Ecdysozoa</taxon>
        <taxon>Arthropoda</taxon>
        <taxon>Hexapoda</taxon>
        <taxon>Insecta</taxon>
        <taxon>Pterygota</taxon>
        <taxon>Neoptera</taxon>
        <taxon>Endopterygota</taxon>
        <taxon>Hymenoptera</taxon>
        <taxon>Apocrita</taxon>
        <taxon>Aculeata</taxon>
        <taxon>Formicoidea</taxon>
        <taxon>Formicidae</taxon>
        <taxon>Formicinae</taxon>
        <taxon>Lasius</taxon>
        <taxon>Lasius</taxon>
    </lineage>
</organism>
<comment type="caution">
    <text evidence="1">The sequence shown here is derived from an EMBL/GenBank/DDBJ whole genome shotgun (WGS) entry which is preliminary data.</text>
</comment>
<evidence type="ECO:0000313" key="1">
    <source>
        <dbReference type="EMBL" id="KMQ84695.1"/>
    </source>
</evidence>
<accession>A0A0J7MW59</accession>
<name>A0A0J7MW59_LASNI</name>
<reference evidence="1 2" key="1">
    <citation type="submission" date="2015-04" db="EMBL/GenBank/DDBJ databases">
        <title>Lasius niger genome sequencing.</title>
        <authorList>
            <person name="Konorov E.A."/>
            <person name="Nikitin M.A."/>
            <person name="Kirill M.V."/>
            <person name="Chang P."/>
        </authorList>
    </citation>
    <scope>NUCLEOTIDE SEQUENCE [LARGE SCALE GENOMIC DNA]</scope>
    <source>
        <tissue evidence="1">Whole</tissue>
    </source>
</reference>
<dbReference type="PaxDb" id="67767-A0A0J7MW59"/>
<proteinExistence type="predicted"/>
<sequence length="107" mass="13014">MTTEQAEMTTNRNFSRIPQEVNRIQSKQIDINYILNRPDEQNQTNRQDKQNQTDHIRIPQEIDKYDEMQDTTVHNHTLYKKAIEMEQNRKHCHHYLEINLTIRKVPQ</sequence>
<gene>
    <name evidence="1" type="ORF">RF55_17297</name>
</gene>
<dbReference type="Proteomes" id="UP000036403">
    <property type="component" value="Unassembled WGS sequence"/>
</dbReference>
<evidence type="ECO:0000313" key="2">
    <source>
        <dbReference type="Proteomes" id="UP000036403"/>
    </source>
</evidence>
<dbReference type="EMBL" id="LBMM01015723">
    <property type="protein sequence ID" value="KMQ84695.1"/>
    <property type="molecule type" value="Genomic_DNA"/>
</dbReference>
<keyword evidence="2" id="KW-1185">Reference proteome</keyword>
<protein>
    <submittedName>
        <fullName evidence="1">Leucine rich repeat protein</fullName>
    </submittedName>
</protein>
<dbReference type="AlphaFoldDB" id="A0A0J7MW59"/>